<comment type="similarity">
    <text evidence="1 2">Belongs to the Cu-Zn superoxide dismutase family.</text>
</comment>
<evidence type="ECO:0000256" key="3">
    <source>
        <dbReference type="SAM" id="SignalP"/>
    </source>
</evidence>
<proteinExistence type="inferred from homology"/>
<evidence type="ECO:0000313" key="6">
    <source>
        <dbReference type="Proteomes" id="UP000530564"/>
    </source>
</evidence>
<comment type="function">
    <text evidence="2">Destroys radicals which are normally produced within the cells and which are toxic to biological systems.</text>
</comment>
<feature type="chain" id="PRO_5032647102" description="Superoxide dismutase [Cu-Zn]" evidence="3">
    <location>
        <begin position="20"/>
        <end position="175"/>
    </location>
</feature>
<keyword evidence="2" id="KW-0479">Metal-binding</keyword>
<dbReference type="InterPro" id="IPR024134">
    <property type="entry name" value="SOD_Cu/Zn_/chaperone"/>
</dbReference>
<protein>
    <recommendedName>
        <fullName evidence="2">Superoxide dismutase [Cu-Zn]</fullName>
        <ecNumber evidence="2">1.15.1.1</ecNumber>
    </recommendedName>
</protein>
<sequence length="175" mass="17639">MKYAFVALAATLFAGTAIAADAPANQRIELKNSAGAAVGSATLTNAPKGVLMRIELKDVAPGWHGLHFHEKGDCSKSDFTSAGGHVHGGPTMVHGLLNPDANEAGDLPNVFVAADGTANAEIFTTFVSLGGVDGRQDLTDKDGSAIVVHANADDHKTQPIGGAGARIACGVIAGG</sequence>
<dbReference type="RefSeq" id="WP_183769751.1">
    <property type="nucleotide sequence ID" value="NZ_JACIDK010000001.1"/>
</dbReference>
<dbReference type="PANTHER" id="PTHR10003">
    <property type="entry name" value="SUPEROXIDE DISMUTASE CU-ZN -RELATED"/>
    <property type="match status" value="1"/>
</dbReference>
<dbReference type="EMBL" id="JACIDK010000001">
    <property type="protein sequence ID" value="MBB3889754.1"/>
    <property type="molecule type" value="Genomic_DNA"/>
</dbReference>
<keyword evidence="2" id="KW-0186">Copper</keyword>
<dbReference type="PROSITE" id="PS00332">
    <property type="entry name" value="SOD_CU_ZN_2"/>
    <property type="match status" value="1"/>
</dbReference>
<feature type="signal peptide" evidence="3">
    <location>
        <begin position="1"/>
        <end position="19"/>
    </location>
</feature>
<dbReference type="EC" id="1.15.1.1" evidence="2"/>
<gene>
    <name evidence="5" type="ORF">GGQ61_000451</name>
</gene>
<accession>A0A839ZUQ5</accession>
<comment type="cofactor">
    <cofactor evidence="2">
        <name>Zn(2+)</name>
        <dbReference type="ChEBI" id="CHEBI:29105"/>
    </cofactor>
    <text evidence="2">Binds 1 zinc ion per subunit.</text>
</comment>
<dbReference type="AlphaFoldDB" id="A0A839ZUQ5"/>
<dbReference type="CDD" id="cd00305">
    <property type="entry name" value="Cu-Zn_Superoxide_Dismutase"/>
    <property type="match status" value="1"/>
</dbReference>
<comment type="caution">
    <text evidence="5">The sequence shown here is derived from an EMBL/GenBank/DDBJ whole genome shotgun (WGS) entry which is preliminary data.</text>
</comment>
<keyword evidence="3" id="KW-0732">Signal</keyword>
<feature type="domain" description="Superoxide dismutase copper/zinc binding" evidence="4">
    <location>
        <begin position="39"/>
        <end position="172"/>
    </location>
</feature>
<evidence type="ECO:0000256" key="1">
    <source>
        <dbReference type="ARBA" id="ARBA00010457"/>
    </source>
</evidence>
<dbReference type="Pfam" id="PF00080">
    <property type="entry name" value="Sod_Cu"/>
    <property type="match status" value="1"/>
</dbReference>
<dbReference type="InterPro" id="IPR018152">
    <property type="entry name" value="SOD_Cu/Zn_BS"/>
</dbReference>
<dbReference type="InterPro" id="IPR001424">
    <property type="entry name" value="SOD_Cu_Zn_dom"/>
</dbReference>
<keyword evidence="2" id="KW-0862">Zinc</keyword>
<keyword evidence="6" id="KW-1185">Reference proteome</keyword>
<evidence type="ECO:0000313" key="5">
    <source>
        <dbReference type="EMBL" id="MBB3889754.1"/>
    </source>
</evidence>
<dbReference type="SUPFAM" id="SSF49329">
    <property type="entry name" value="Cu,Zn superoxide dismutase-like"/>
    <property type="match status" value="1"/>
</dbReference>
<dbReference type="GO" id="GO:0004784">
    <property type="term" value="F:superoxide dismutase activity"/>
    <property type="evidence" value="ECO:0007669"/>
    <property type="project" value="UniProtKB-EC"/>
</dbReference>
<dbReference type="Gene3D" id="2.60.40.200">
    <property type="entry name" value="Superoxide dismutase, copper/zinc binding domain"/>
    <property type="match status" value="1"/>
</dbReference>
<dbReference type="GO" id="GO:0005507">
    <property type="term" value="F:copper ion binding"/>
    <property type="evidence" value="ECO:0007669"/>
    <property type="project" value="InterPro"/>
</dbReference>
<evidence type="ECO:0000259" key="4">
    <source>
        <dbReference type="Pfam" id="PF00080"/>
    </source>
</evidence>
<keyword evidence="2 5" id="KW-0560">Oxidoreductase</keyword>
<comment type="cofactor">
    <cofactor evidence="2">
        <name>Cu cation</name>
        <dbReference type="ChEBI" id="CHEBI:23378"/>
    </cofactor>
    <text evidence="2">Binds 1 copper ion per subunit.</text>
</comment>
<dbReference type="InterPro" id="IPR036423">
    <property type="entry name" value="SOD-like_Cu/Zn_dom_sf"/>
</dbReference>
<comment type="catalytic activity">
    <reaction evidence="2">
        <text>2 superoxide + 2 H(+) = H2O2 + O2</text>
        <dbReference type="Rhea" id="RHEA:20696"/>
        <dbReference type="ChEBI" id="CHEBI:15378"/>
        <dbReference type="ChEBI" id="CHEBI:15379"/>
        <dbReference type="ChEBI" id="CHEBI:16240"/>
        <dbReference type="ChEBI" id="CHEBI:18421"/>
        <dbReference type="EC" id="1.15.1.1"/>
    </reaction>
</comment>
<name>A0A839ZUQ5_9CAUL</name>
<reference evidence="5 6" key="1">
    <citation type="submission" date="2020-08" db="EMBL/GenBank/DDBJ databases">
        <title>Genomic Encyclopedia of Type Strains, Phase IV (KMG-IV): sequencing the most valuable type-strain genomes for metagenomic binning, comparative biology and taxonomic classification.</title>
        <authorList>
            <person name="Goeker M."/>
        </authorList>
    </citation>
    <scope>NUCLEOTIDE SEQUENCE [LARGE SCALE GENOMIC DNA]</scope>
    <source>
        <strain evidence="5 6">DSM 21793</strain>
    </source>
</reference>
<organism evidence="5 6">
    <name type="scientific">Phenylobacterium haematophilum</name>
    <dbReference type="NCBI Taxonomy" id="98513"/>
    <lineage>
        <taxon>Bacteria</taxon>
        <taxon>Pseudomonadati</taxon>
        <taxon>Pseudomonadota</taxon>
        <taxon>Alphaproteobacteria</taxon>
        <taxon>Caulobacterales</taxon>
        <taxon>Caulobacteraceae</taxon>
        <taxon>Phenylobacterium</taxon>
    </lineage>
</organism>
<evidence type="ECO:0000256" key="2">
    <source>
        <dbReference type="RuleBase" id="RU000393"/>
    </source>
</evidence>
<dbReference type="Proteomes" id="UP000530564">
    <property type="component" value="Unassembled WGS sequence"/>
</dbReference>